<organism evidence="1 2">
    <name type="scientific">Chthonomonas calidirosea (strain DSM 23976 / ICMP 18418 / T49)</name>
    <dbReference type="NCBI Taxonomy" id="1303518"/>
    <lineage>
        <taxon>Bacteria</taxon>
        <taxon>Bacillati</taxon>
        <taxon>Armatimonadota</taxon>
        <taxon>Chthonomonadia</taxon>
        <taxon>Chthonomonadales</taxon>
        <taxon>Chthonomonadaceae</taxon>
        <taxon>Chthonomonas</taxon>
    </lineage>
</organism>
<dbReference type="Proteomes" id="UP000014227">
    <property type="component" value="Chromosome I"/>
</dbReference>
<name>S0EWC9_CHTCT</name>
<keyword evidence="2" id="KW-1185">Reference proteome</keyword>
<dbReference type="EMBL" id="HF951689">
    <property type="protein sequence ID" value="CCW36189.1"/>
    <property type="molecule type" value="Genomic_DNA"/>
</dbReference>
<dbReference type="AlphaFoldDB" id="S0EWC9"/>
<dbReference type="RefSeq" id="WP_016483706.1">
    <property type="nucleotide sequence ID" value="NC_021487.1"/>
</dbReference>
<evidence type="ECO:0000313" key="2">
    <source>
        <dbReference type="Proteomes" id="UP000014227"/>
    </source>
</evidence>
<protein>
    <submittedName>
        <fullName evidence="1">Uncharacterized protein</fullName>
    </submittedName>
</protein>
<dbReference type="STRING" id="454171.CP488_01708"/>
<reference evidence="2" key="1">
    <citation type="submission" date="2013-03" db="EMBL/GenBank/DDBJ databases">
        <title>Genome sequence of Chthonomonas calidirosea, the first sequenced genome from the Armatimonadetes phylum (formally candidate division OP10).</title>
        <authorList>
            <person name="Lee K.C.Y."/>
            <person name="Morgan X.C."/>
            <person name="Dunfield P.F."/>
            <person name="Tamas I."/>
            <person name="Houghton K.M."/>
            <person name="Vyssotski M."/>
            <person name="Ryan J.L.J."/>
            <person name="Lagutin K."/>
            <person name="McDonald I.R."/>
            <person name="Stott M.B."/>
        </authorList>
    </citation>
    <scope>NUCLEOTIDE SEQUENCE [LARGE SCALE GENOMIC DNA]</scope>
    <source>
        <strain evidence="2">DSM 23976 / ICMP 18418 / T49</strain>
    </source>
</reference>
<dbReference type="KEGG" id="ccz:CCALI_02385"/>
<dbReference type="InParanoid" id="S0EWC9"/>
<accession>S0EWC9</accession>
<dbReference type="HOGENOM" id="CLU_876322_0_0_0"/>
<evidence type="ECO:0000313" key="1">
    <source>
        <dbReference type="EMBL" id="CCW36189.1"/>
    </source>
</evidence>
<gene>
    <name evidence="1" type="ORF">CCALI_02385</name>
</gene>
<proteinExistence type="predicted"/>
<dbReference type="PATRIC" id="fig|1303518.3.peg.2481"/>
<sequence>MSGLTQKTLQIFWLAVVFFALLLVSRPASAQRRSRAPAYSAPITVQAHPPVFNMPSRSAPTPARGQDVAITTAYDRFLHTTAGYLYRTDQQRSIIVYIYTLPLDCDEFACYALYSCRSPVPHRCCPPVFLPPIYEPTNNGPVPSIHGSGAWYPPYGVYVPNHPQRGTSDSDSFPTDAVGAYYLGSDSPIAKIDVSKLDPALRATIADITQAFQHNEFDALARHLPTKGVIAVYLRGQYSYALPPDQFLQRTRQGLTASLALSFGLHGIRQIDPNTYQVTGIHVFKDSQGNERMGSVGYILQKQGATYVLLPVEVNSP</sequence>